<feature type="compositionally biased region" description="Low complexity" evidence="2">
    <location>
        <begin position="1"/>
        <end position="22"/>
    </location>
</feature>
<gene>
    <name evidence="4" type="ORF">EWM63_04140</name>
</gene>
<dbReference type="Proteomes" id="UP000290637">
    <property type="component" value="Chromosome"/>
</dbReference>
<dbReference type="KEGG" id="plue:EWM63_04140"/>
<evidence type="ECO:0000256" key="1">
    <source>
        <dbReference type="ARBA" id="ARBA00022884"/>
    </source>
</evidence>
<evidence type="ECO:0000256" key="2">
    <source>
        <dbReference type="SAM" id="MobiDB-lite"/>
    </source>
</evidence>
<dbReference type="SUPFAM" id="SSF48657">
    <property type="entry name" value="FinO-like"/>
    <property type="match status" value="1"/>
</dbReference>
<proteinExistence type="predicted"/>
<keyword evidence="5" id="KW-1185">Reference proteome</keyword>
<reference evidence="4 5" key="1">
    <citation type="submission" date="2019-02" db="EMBL/GenBank/DDBJ databases">
        <title>Draft Genome Sequences of Six Type Strains of the Genus Massilia.</title>
        <authorList>
            <person name="Miess H."/>
            <person name="Frediansyhah A."/>
            <person name="Gross H."/>
        </authorList>
    </citation>
    <scope>NUCLEOTIDE SEQUENCE [LARGE SCALE GENOMIC DNA]</scope>
    <source>
        <strain evidence="4 5">DSM 17473</strain>
    </source>
</reference>
<dbReference type="AlphaFoldDB" id="A0A4P6L5Y7"/>
<evidence type="ECO:0000259" key="3">
    <source>
        <dbReference type="SMART" id="SM00945"/>
    </source>
</evidence>
<dbReference type="InterPro" id="IPR016103">
    <property type="entry name" value="ProQ/FinO"/>
</dbReference>
<feature type="region of interest" description="Disordered" evidence="2">
    <location>
        <begin position="157"/>
        <end position="193"/>
    </location>
</feature>
<accession>A0A4P6L5Y7</accession>
<feature type="compositionally biased region" description="Basic and acidic residues" evidence="2">
    <location>
        <begin position="157"/>
        <end position="183"/>
    </location>
</feature>
<sequence length="193" mass="20753">MNTSLTPETSAAETASADVESTNVESTNVVDTNAAAAETDPAEGARADAVPAGAPAAPAITAPSARALLKQLGQQFAPFRDFLPLAIGIDKQILAQLPGIDRKMMRAALGIHTGSQRYLRAMEKATVRYNLDGSTGAEVTDVHRKHAKDTLAERFRKEAERKKAEREAQAADEAARRRQEKLEQLSAKFSRKG</sequence>
<evidence type="ECO:0000313" key="5">
    <source>
        <dbReference type="Proteomes" id="UP000290637"/>
    </source>
</evidence>
<dbReference type="GO" id="GO:0003723">
    <property type="term" value="F:RNA binding"/>
    <property type="evidence" value="ECO:0007669"/>
    <property type="project" value="UniProtKB-KW"/>
</dbReference>
<feature type="region of interest" description="Disordered" evidence="2">
    <location>
        <begin position="1"/>
        <end position="50"/>
    </location>
</feature>
<dbReference type="SMART" id="SM00945">
    <property type="entry name" value="ProQ"/>
    <property type="match status" value="1"/>
</dbReference>
<feature type="domain" description="ProQ/FinO" evidence="3">
    <location>
        <begin position="60"/>
        <end position="167"/>
    </location>
</feature>
<keyword evidence="1" id="KW-0694">RNA-binding</keyword>
<dbReference type="EMBL" id="CP035913">
    <property type="protein sequence ID" value="QBE67070.1"/>
    <property type="molecule type" value="Genomic_DNA"/>
</dbReference>
<protein>
    <submittedName>
        <fullName evidence="4">Activator of osmoprotectant transporter prop</fullName>
    </submittedName>
</protein>
<evidence type="ECO:0000313" key="4">
    <source>
        <dbReference type="EMBL" id="QBE67070.1"/>
    </source>
</evidence>
<name>A0A4P6L5Y7_9BURK</name>
<feature type="compositionally biased region" description="Low complexity" evidence="2">
    <location>
        <begin position="34"/>
        <end position="50"/>
    </location>
</feature>
<organism evidence="4 5">
    <name type="scientific">Pseudoduganella lutea</name>
    <dbReference type="NCBI Taxonomy" id="321985"/>
    <lineage>
        <taxon>Bacteria</taxon>
        <taxon>Pseudomonadati</taxon>
        <taxon>Pseudomonadota</taxon>
        <taxon>Betaproteobacteria</taxon>
        <taxon>Burkholderiales</taxon>
        <taxon>Oxalobacteraceae</taxon>
        <taxon>Telluria group</taxon>
        <taxon>Pseudoduganella</taxon>
    </lineage>
</organism>
<dbReference type="InterPro" id="IPR036442">
    <property type="entry name" value="ProQ/FinO_sf"/>
</dbReference>
<dbReference type="Gene3D" id="1.10.1710.10">
    <property type="entry name" value="ProQ/FinO domain"/>
    <property type="match status" value="1"/>
</dbReference>
<dbReference type="Pfam" id="PF04352">
    <property type="entry name" value="ProQ"/>
    <property type="match status" value="1"/>
</dbReference>
<dbReference type="OrthoDB" id="9180746at2"/>